<dbReference type="Proteomes" id="UP000002383">
    <property type="component" value="Chromosome"/>
</dbReference>
<keyword evidence="3" id="KW-1185">Reference proteome</keyword>
<dbReference type="eggNOG" id="ENOG5032TYU">
    <property type="taxonomic scope" value="Bacteria"/>
</dbReference>
<gene>
    <name evidence="2" type="ordered locus">Tgr7_0187</name>
</gene>
<dbReference type="KEGG" id="tgr:Tgr7_0187"/>
<sequence>MGIDRAYLMWGLAYAVAGMCLGIFMAASQDHGQHVTHAHVLLVGFVLSLAYGIIHKLWLPGVSIKLARLQFLLHQVGAITMVVGLFLLYGRFVSLERLDPVLAMASIAVLGGALLMGFMVLKSRPTVA</sequence>
<evidence type="ECO:0000256" key="1">
    <source>
        <dbReference type="SAM" id="Phobius"/>
    </source>
</evidence>
<feature type="transmembrane region" description="Helical" evidence="1">
    <location>
        <begin position="39"/>
        <end position="59"/>
    </location>
</feature>
<feature type="transmembrane region" description="Helical" evidence="1">
    <location>
        <begin position="101"/>
        <end position="121"/>
    </location>
</feature>
<protein>
    <submittedName>
        <fullName evidence="2">TonB-dependent receptor</fullName>
    </submittedName>
</protein>
<keyword evidence="1" id="KW-0472">Membrane</keyword>
<keyword evidence="2" id="KW-0675">Receptor</keyword>
<evidence type="ECO:0000313" key="2">
    <source>
        <dbReference type="EMBL" id="ACL71286.1"/>
    </source>
</evidence>
<reference evidence="2 3" key="1">
    <citation type="journal article" date="2011" name="Stand. Genomic Sci.">
        <title>Complete genome sequence of 'Thioalkalivibrio sulfidophilus' HL-EbGr7.</title>
        <authorList>
            <person name="Muyzer G."/>
            <person name="Sorokin D.Y."/>
            <person name="Mavromatis K."/>
            <person name="Lapidus A."/>
            <person name="Clum A."/>
            <person name="Ivanova N."/>
            <person name="Pati A."/>
            <person name="d'Haeseleer P."/>
            <person name="Woyke T."/>
            <person name="Kyrpides N.C."/>
        </authorList>
    </citation>
    <scope>NUCLEOTIDE SEQUENCE [LARGE SCALE GENOMIC DNA]</scope>
    <source>
        <strain evidence="2 3">HL-EbGR7</strain>
    </source>
</reference>
<dbReference type="HOGENOM" id="CLU_150673_0_0_6"/>
<evidence type="ECO:0000313" key="3">
    <source>
        <dbReference type="Proteomes" id="UP000002383"/>
    </source>
</evidence>
<organism evidence="2 3">
    <name type="scientific">Thioalkalivibrio sulfidiphilus (strain HL-EbGR7)</name>
    <dbReference type="NCBI Taxonomy" id="396588"/>
    <lineage>
        <taxon>Bacteria</taxon>
        <taxon>Pseudomonadati</taxon>
        <taxon>Pseudomonadota</taxon>
        <taxon>Gammaproteobacteria</taxon>
        <taxon>Chromatiales</taxon>
        <taxon>Ectothiorhodospiraceae</taxon>
        <taxon>Thioalkalivibrio</taxon>
    </lineage>
</organism>
<proteinExistence type="predicted"/>
<feature type="transmembrane region" description="Helical" evidence="1">
    <location>
        <begin position="71"/>
        <end position="89"/>
    </location>
</feature>
<dbReference type="RefSeq" id="WP_012636775.1">
    <property type="nucleotide sequence ID" value="NC_011901.1"/>
</dbReference>
<dbReference type="STRING" id="396588.Tgr7_0187"/>
<feature type="transmembrane region" description="Helical" evidence="1">
    <location>
        <begin position="7"/>
        <end position="27"/>
    </location>
</feature>
<dbReference type="AlphaFoldDB" id="B8GU03"/>
<accession>B8GU03</accession>
<keyword evidence="1" id="KW-0812">Transmembrane</keyword>
<name>B8GU03_THISH</name>
<dbReference type="EMBL" id="CP001339">
    <property type="protein sequence ID" value="ACL71286.1"/>
    <property type="molecule type" value="Genomic_DNA"/>
</dbReference>
<keyword evidence="1" id="KW-1133">Transmembrane helix</keyword>